<keyword evidence="1" id="KW-0677">Repeat</keyword>
<protein>
    <submittedName>
        <fullName evidence="4">Uncharacterized protein</fullName>
    </submittedName>
</protein>
<gene>
    <name evidence="4" type="ORF">BBP00_00008393</name>
</gene>
<evidence type="ECO:0000256" key="2">
    <source>
        <dbReference type="ARBA" id="ARBA00022763"/>
    </source>
</evidence>
<sequence length="161" mass="17196">MQVLGTNGDAFNWRQAFDSLVVFEQEFDTAMQILMYQDEKVARLSLEESSQTTGARRTGSGKSVTVSKAALETYENKLRAEDEMVAADTTAGRSVASLFQTGSGKSVTVSKAALETYENKLRAEDEMVAADTTAGRSVASLFQTGSGKSVTVSKAALETTA</sequence>
<keyword evidence="2" id="KW-0227">DNA damage</keyword>
<evidence type="ECO:0000313" key="5">
    <source>
        <dbReference type="Proteomes" id="UP000277300"/>
    </source>
</evidence>
<dbReference type="Pfam" id="PF00634">
    <property type="entry name" value="BRCA2"/>
    <property type="match status" value="2"/>
</dbReference>
<dbReference type="OrthoDB" id="126427at2759"/>
<proteinExistence type="predicted"/>
<dbReference type="PANTHER" id="PTHR11289">
    <property type="entry name" value="BREAST CANCER TYPE 2 SUSCEPTIBILITY PROTEIN BRCA2"/>
    <property type="match status" value="1"/>
</dbReference>
<organism evidence="4 5">
    <name type="scientific">Phytophthora kernoviae</name>
    <dbReference type="NCBI Taxonomy" id="325452"/>
    <lineage>
        <taxon>Eukaryota</taxon>
        <taxon>Sar</taxon>
        <taxon>Stramenopiles</taxon>
        <taxon>Oomycota</taxon>
        <taxon>Peronosporomycetes</taxon>
        <taxon>Peronosporales</taxon>
        <taxon>Peronosporaceae</taxon>
        <taxon>Phytophthora</taxon>
    </lineage>
</organism>
<dbReference type="EMBL" id="MBDO02000418">
    <property type="protein sequence ID" value="RLN55673.1"/>
    <property type="molecule type" value="Genomic_DNA"/>
</dbReference>
<dbReference type="PANTHER" id="PTHR11289:SF0">
    <property type="entry name" value="BREAST CANCER TYPE 2 SUSCEPTIBILITY PROTEIN"/>
    <property type="match status" value="1"/>
</dbReference>
<reference evidence="4 5" key="1">
    <citation type="submission" date="2018-07" db="EMBL/GenBank/DDBJ databases">
        <title>Genome sequencing of oomycete isolates from Chile give support for New Zealand origin for Phytophthora kernoviae and make available the first Nothophytophthora sp. genome.</title>
        <authorList>
            <person name="Studholme D.J."/>
            <person name="Sanfuentes E."/>
            <person name="Panda P."/>
            <person name="Hill R."/>
            <person name="Sambles C."/>
            <person name="Grant M."/>
            <person name="Williams N.M."/>
            <person name="Mcdougal R.L."/>
        </authorList>
    </citation>
    <scope>NUCLEOTIDE SEQUENCE [LARGE SCALE GENOMIC DNA]</scope>
    <source>
        <strain evidence="4">Chile6</strain>
    </source>
</reference>
<accession>A0A3F2RFJ8</accession>
<dbReference type="InterPro" id="IPR015525">
    <property type="entry name" value="BRCA2"/>
</dbReference>
<name>A0A3F2RFJ8_9STRA</name>
<comment type="caution">
    <text evidence="4">The sequence shown here is derived from an EMBL/GenBank/DDBJ whole genome shotgun (WGS) entry which is preliminary data.</text>
</comment>
<evidence type="ECO:0000256" key="3">
    <source>
        <dbReference type="ARBA" id="ARBA00023204"/>
    </source>
</evidence>
<dbReference type="GO" id="GO:0006355">
    <property type="term" value="P:regulation of DNA-templated transcription"/>
    <property type="evidence" value="ECO:0007669"/>
    <property type="project" value="TreeGrafter"/>
</dbReference>
<dbReference type="Proteomes" id="UP000277300">
    <property type="component" value="Unassembled WGS sequence"/>
</dbReference>
<dbReference type="GO" id="GO:0000724">
    <property type="term" value="P:double-strand break repair via homologous recombination"/>
    <property type="evidence" value="ECO:0007669"/>
    <property type="project" value="InterPro"/>
</dbReference>
<evidence type="ECO:0000313" key="4">
    <source>
        <dbReference type="EMBL" id="RLN55673.1"/>
    </source>
</evidence>
<evidence type="ECO:0000256" key="1">
    <source>
        <dbReference type="ARBA" id="ARBA00022737"/>
    </source>
</evidence>
<dbReference type="InterPro" id="IPR002093">
    <property type="entry name" value="BRCA2_repeat"/>
</dbReference>
<keyword evidence="3" id="KW-0234">DNA repair</keyword>
<dbReference type="AlphaFoldDB" id="A0A3F2RFJ8"/>